<dbReference type="PANTHER" id="PTHR21327:SF18">
    <property type="entry name" value="3,4-DIHYDROXY-2-BUTANONE 4-PHOSPHATE SYNTHASE"/>
    <property type="match status" value="1"/>
</dbReference>
<keyword evidence="13" id="KW-1185">Reference proteome</keyword>
<dbReference type="Proteomes" id="UP001172728">
    <property type="component" value="Unassembled WGS sequence"/>
</dbReference>
<sequence length="250" mass="25971">MTAICPSRRRADDAGTAADAVTSAASPAAASSTGPLDPPAASIRTAVTVPLRFPDGYATTGRVMTFEGLTDGREHLAIGLGDWEGALARTAAGGEGPLVRPHSECLTGDVLGSERCDCGPQLREAVERIAAAGGLLLYLRQEGRGIGLYAKLDAYALQDAGLDTYEANVALGHGEDERDYAPAAQMLRAVGADRIRLLSNNPDKAAQLELLGVDVDARVSTGVHLTDANARYLAAKVDRTDHTLALPGLA</sequence>
<reference evidence="12" key="1">
    <citation type="submission" date="2023-06" db="EMBL/GenBank/DDBJ databases">
        <title>Sysu t00192.</title>
        <authorList>
            <person name="Gao L."/>
            <person name="Fang B.-Z."/>
            <person name="Li W.-J."/>
        </authorList>
    </citation>
    <scope>NUCLEOTIDE SEQUENCE</scope>
    <source>
        <strain evidence="12">SYSU T00192</strain>
    </source>
</reference>
<dbReference type="RefSeq" id="WP_301131074.1">
    <property type="nucleotide sequence ID" value="NZ_JAUHPW010000001.1"/>
</dbReference>
<evidence type="ECO:0000256" key="8">
    <source>
        <dbReference type="ARBA" id="ARBA00022833"/>
    </source>
</evidence>
<evidence type="ECO:0000313" key="13">
    <source>
        <dbReference type="Proteomes" id="UP001172728"/>
    </source>
</evidence>
<organism evidence="12 13">
    <name type="scientific">Demequina litoralis</name>
    <dbReference type="NCBI Taxonomy" id="3051660"/>
    <lineage>
        <taxon>Bacteria</taxon>
        <taxon>Bacillati</taxon>
        <taxon>Actinomycetota</taxon>
        <taxon>Actinomycetes</taxon>
        <taxon>Micrococcales</taxon>
        <taxon>Demequinaceae</taxon>
        <taxon>Demequina</taxon>
    </lineage>
</organism>
<dbReference type="GO" id="GO:0003935">
    <property type="term" value="F:GTP cyclohydrolase II activity"/>
    <property type="evidence" value="ECO:0007669"/>
    <property type="project" value="UniProtKB-EC"/>
</dbReference>
<evidence type="ECO:0000256" key="6">
    <source>
        <dbReference type="ARBA" id="ARBA00022741"/>
    </source>
</evidence>
<dbReference type="SUPFAM" id="SSF142695">
    <property type="entry name" value="RibA-like"/>
    <property type="match status" value="1"/>
</dbReference>
<proteinExistence type="predicted"/>
<dbReference type="NCBIfam" id="NF001591">
    <property type="entry name" value="PRK00393.1"/>
    <property type="match status" value="1"/>
</dbReference>
<dbReference type="Pfam" id="PF00925">
    <property type="entry name" value="GTP_cyclohydro2"/>
    <property type="match status" value="1"/>
</dbReference>
<keyword evidence="7 12" id="KW-0378">Hydrolase</keyword>
<keyword evidence="6" id="KW-0547">Nucleotide-binding</keyword>
<evidence type="ECO:0000256" key="7">
    <source>
        <dbReference type="ARBA" id="ARBA00022801"/>
    </source>
</evidence>
<evidence type="ECO:0000256" key="10">
    <source>
        <dbReference type="ARBA" id="ARBA00049295"/>
    </source>
</evidence>
<keyword evidence="9" id="KW-0342">GTP-binding</keyword>
<gene>
    <name evidence="12" type="primary">ribA</name>
    <name evidence="12" type="ORF">QQX09_02285</name>
</gene>
<dbReference type="CDD" id="cd00641">
    <property type="entry name" value="GTP_cyclohydro2"/>
    <property type="match status" value="1"/>
</dbReference>
<feature type="domain" description="GTP cyclohydrolase II" evidence="11">
    <location>
        <begin position="56"/>
        <end position="219"/>
    </location>
</feature>
<evidence type="ECO:0000256" key="5">
    <source>
        <dbReference type="ARBA" id="ARBA00022723"/>
    </source>
</evidence>
<name>A0ABT8G6C3_9MICO</name>
<dbReference type="InterPro" id="IPR000926">
    <property type="entry name" value="RibA"/>
</dbReference>
<evidence type="ECO:0000259" key="11">
    <source>
        <dbReference type="Pfam" id="PF00925"/>
    </source>
</evidence>
<dbReference type="InterPro" id="IPR036144">
    <property type="entry name" value="RibA-like_sf"/>
</dbReference>
<keyword evidence="5" id="KW-0479">Metal-binding</keyword>
<keyword evidence="8" id="KW-0862">Zinc</keyword>
<dbReference type="EMBL" id="JAUHPW010000001">
    <property type="protein sequence ID" value="MDN4474677.1"/>
    <property type="molecule type" value="Genomic_DNA"/>
</dbReference>
<protein>
    <recommendedName>
        <fullName evidence="3">GTP cyclohydrolase II</fullName>
        <ecNumber evidence="3">3.5.4.25</ecNumber>
    </recommendedName>
</protein>
<dbReference type="EC" id="3.5.4.25" evidence="3"/>
<evidence type="ECO:0000256" key="3">
    <source>
        <dbReference type="ARBA" id="ARBA00012762"/>
    </source>
</evidence>
<evidence type="ECO:0000256" key="9">
    <source>
        <dbReference type="ARBA" id="ARBA00023134"/>
    </source>
</evidence>
<comment type="catalytic activity">
    <reaction evidence="10">
        <text>GTP + 4 H2O = 2,5-diamino-6-hydroxy-4-(5-phosphoribosylamino)-pyrimidine + formate + 2 phosphate + 3 H(+)</text>
        <dbReference type="Rhea" id="RHEA:23704"/>
        <dbReference type="ChEBI" id="CHEBI:15377"/>
        <dbReference type="ChEBI" id="CHEBI:15378"/>
        <dbReference type="ChEBI" id="CHEBI:15740"/>
        <dbReference type="ChEBI" id="CHEBI:37565"/>
        <dbReference type="ChEBI" id="CHEBI:43474"/>
        <dbReference type="ChEBI" id="CHEBI:58614"/>
        <dbReference type="EC" id="3.5.4.25"/>
    </reaction>
</comment>
<dbReference type="PANTHER" id="PTHR21327">
    <property type="entry name" value="GTP CYCLOHYDROLASE II-RELATED"/>
    <property type="match status" value="1"/>
</dbReference>
<comment type="pathway">
    <text evidence="2">Cofactor biosynthesis; riboflavin biosynthesis; 5-amino-6-(D-ribitylamino)uracil from GTP: step 1/4.</text>
</comment>
<comment type="caution">
    <text evidence="12">The sequence shown here is derived from an EMBL/GenBank/DDBJ whole genome shotgun (WGS) entry which is preliminary data.</text>
</comment>
<comment type="cofactor">
    <cofactor evidence="1">
        <name>Zn(2+)</name>
        <dbReference type="ChEBI" id="CHEBI:29105"/>
    </cofactor>
</comment>
<evidence type="ECO:0000256" key="2">
    <source>
        <dbReference type="ARBA" id="ARBA00004853"/>
    </source>
</evidence>
<accession>A0ABT8G6C3</accession>
<evidence type="ECO:0000313" key="12">
    <source>
        <dbReference type="EMBL" id="MDN4474677.1"/>
    </source>
</evidence>
<dbReference type="InterPro" id="IPR032677">
    <property type="entry name" value="GTP_cyclohydro_II"/>
</dbReference>
<keyword evidence="4" id="KW-0686">Riboflavin biosynthesis</keyword>
<dbReference type="Gene3D" id="3.40.50.10990">
    <property type="entry name" value="GTP cyclohydrolase II"/>
    <property type="match status" value="1"/>
</dbReference>
<evidence type="ECO:0000256" key="1">
    <source>
        <dbReference type="ARBA" id="ARBA00001947"/>
    </source>
</evidence>
<evidence type="ECO:0000256" key="4">
    <source>
        <dbReference type="ARBA" id="ARBA00022619"/>
    </source>
</evidence>